<dbReference type="OrthoDB" id="10387556at2759"/>
<dbReference type="Proteomes" id="UP000887116">
    <property type="component" value="Unassembled WGS sequence"/>
</dbReference>
<evidence type="ECO:0000256" key="1">
    <source>
        <dbReference type="SAM" id="SignalP"/>
    </source>
</evidence>
<feature type="signal peptide" evidence="1">
    <location>
        <begin position="1"/>
        <end position="17"/>
    </location>
</feature>
<sequence length="142" mass="16046">MSVFPVLFLLTFTVVSGTLNRTFSSLLFDITKETMDLFPTLRKIARGEYEVRENEEKQNAATTSIKKLGSIFGNMKLTERISGRRSPEGRENKDSVMQRIVDTLEPVLTPLRSLTSHVAGNRTISAIFPTKSKVMIKTRIHN</sequence>
<dbReference type="EMBL" id="BMAO01016449">
    <property type="protein sequence ID" value="GFR08692.1"/>
    <property type="molecule type" value="Genomic_DNA"/>
</dbReference>
<organism evidence="2 3">
    <name type="scientific">Trichonephila clavata</name>
    <name type="common">Joro spider</name>
    <name type="synonym">Nephila clavata</name>
    <dbReference type="NCBI Taxonomy" id="2740835"/>
    <lineage>
        <taxon>Eukaryota</taxon>
        <taxon>Metazoa</taxon>
        <taxon>Ecdysozoa</taxon>
        <taxon>Arthropoda</taxon>
        <taxon>Chelicerata</taxon>
        <taxon>Arachnida</taxon>
        <taxon>Araneae</taxon>
        <taxon>Araneomorphae</taxon>
        <taxon>Entelegynae</taxon>
        <taxon>Araneoidea</taxon>
        <taxon>Nephilidae</taxon>
        <taxon>Trichonephila</taxon>
    </lineage>
</organism>
<feature type="chain" id="PRO_5036460860" evidence="1">
    <location>
        <begin position="18"/>
        <end position="142"/>
    </location>
</feature>
<proteinExistence type="predicted"/>
<evidence type="ECO:0000313" key="3">
    <source>
        <dbReference type="Proteomes" id="UP000887116"/>
    </source>
</evidence>
<keyword evidence="1" id="KW-0732">Signal</keyword>
<dbReference type="AlphaFoldDB" id="A0A8X6LHL3"/>
<accession>A0A8X6LHL3</accession>
<comment type="caution">
    <text evidence="2">The sequence shown here is derived from an EMBL/GenBank/DDBJ whole genome shotgun (WGS) entry which is preliminary data.</text>
</comment>
<evidence type="ECO:0000313" key="2">
    <source>
        <dbReference type="EMBL" id="GFR08692.1"/>
    </source>
</evidence>
<name>A0A8X6LHL3_TRICU</name>
<reference evidence="2" key="1">
    <citation type="submission" date="2020-07" db="EMBL/GenBank/DDBJ databases">
        <title>Multicomponent nature underlies the extraordinary mechanical properties of spider dragline silk.</title>
        <authorList>
            <person name="Kono N."/>
            <person name="Nakamura H."/>
            <person name="Mori M."/>
            <person name="Yoshida Y."/>
            <person name="Ohtoshi R."/>
            <person name="Malay A.D."/>
            <person name="Moran D.A.P."/>
            <person name="Tomita M."/>
            <person name="Numata K."/>
            <person name="Arakawa K."/>
        </authorList>
    </citation>
    <scope>NUCLEOTIDE SEQUENCE</scope>
</reference>
<gene>
    <name evidence="2" type="primary">NCL1_33261</name>
    <name evidence="2" type="ORF">TNCT_731841</name>
</gene>
<protein>
    <submittedName>
        <fullName evidence="2">Uncharacterized protein</fullName>
    </submittedName>
</protein>
<keyword evidence="3" id="KW-1185">Reference proteome</keyword>